<dbReference type="OrthoDB" id="3944237at2759"/>
<reference evidence="1" key="1">
    <citation type="journal article" date="2020" name="Stud. Mycol.">
        <title>101 Dothideomycetes genomes: a test case for predicting lifestyles and emergence of pathogens.</title>
        <authorList>
            <person name="Haridas S."/>
            <person name="Albert R."/>
            <person name="Binder M."/>
            <person name="Bloem J."/>
            <person name="Labutti K."/>
            <person name="Salamov A."/>
            <person name="Andreopoulos B."/>
            <person name="Baker S."/>
            <person name="Barry K."/>
            <person name="Bills G."/>
            <person name="Bluhm B."/>
            <person name="Cannon C."/>
            <person name="Castanera R."/>
            <person name="Culley D."/>
            <person name="Daum C."/>
            <person name="Ezra D."/>
            <person name="Gonzalez J."/>
            <person name="Henrissat B."/>
            <person name="Kuo A."/>
            <person name="Liang C."/>
            <person name="Lipzen A."/>
            <person name="Lutzoni F."/>
            <person name="Magnuson J."/>
            <person name="Mondo S."/>
            <person name="Nolan M."/>
            <person name="Ohm R."/>
            <person name="Pangilinan J."/>
            <person name="Park H.-J."/>
            <person name="Ramirez L."/>
            <person name="Alfaro M."/>
            <person name="Sun H."/>
            <person name="Tritt A."/>
            <person name="Yoshinaga Y."/>
            <person name="Zwiers L.-H."/>
            <person name="Turgeon B."/>
            <person name="Goodwin S."/>
            <person name="Spatafora J."/>
            <person name="Crous P."/>
            <person name="Grigoriev I."/>
        </authorList>
    </citation>
    <scope>NUCLEOTIDE SEQUENCE</scope>
    <source>
        <strain evidence="1">CBS 107.79</strain>
    </source>
</reference>
<protein>
    <submittedName>
        <fullName evidence="1">Uncharacterized protein</fullName>
    </submittedName>
</protein>
<evidence type="ECO:0000313" key="1">
    <source>
        <dbReference type="EMBL" id="KAF1967727.1"/>
    </source>
</evidence>
<organism evidence="1 2">
    <name type="scientific">Bimuria novae-zelandiae CBS 107.79</name>
    <dbReference type="NCBI Taxonomy" id="1447943"/>
    <lineage>
        <taxon>Eukaryota</taxon>
        <taxon>Fungi</taxon>
        <taxon>Dikarya</taxon>
        <taxon>Ascomycota</taxon>
        <taxon>Pezizomycotina</taxon>
        <taxon>Dothideomycetes</taxon>
        <taxon>Pleosporomycetidae</taxon>
        <taxon>Pleosporales</taxon>
        <taxon>Massarineae</taxon>
        <taxon>Didymosphaeriaceae</taxon>
        <taxon>Bimuria</taxon>
    </lineage>
</organism>
<sequence length="116" mass="13854">MRLDGLTDILKLLKTATKRLEGRGKSSSFRAITKIILIFKYLLTYYEQRVNTYKIVNYNKHNKSPKDYIIINLRAAWQKANNYYFKLDDSPAYYAAIILYLMYKYYCDKAWAKKPN</sequence>
<dbReference type="AlphaFoldDB" id="A0A6A5V343"/>
<proteinExistence type="predicted"/>
<dbReference type="EMBL" id="ML976729">
    <property type="protein sequence ID" value="KAF1967727.1"/>
    <property type="molecule type" value="Genomic_DNA"/>
</dbReference>
<keyword evidence="2" id="KW-1185">Reference proteome</keyword>
<accession>A0A6A5V343</accession>
<name>A0A6A5V343_9PLEO</name>
<evidence type="ECO:0000313" key="2">
    <source>
        <dbReference type="Proteomes" id="UP000800036"/>
    </source>
</evidence>
<dbReference type="Proteomes" id="UP000800036">
    <property type="component" value="Unassembled WGS sequence"/>
</dbReference>
<gene>
    <name evidence="1" type="ORF">BU23DRAFT_583738</name>
</gene>